<feature type="chain" id="PRO_5047439522" description="Lipoprotein" evidence="1">
    <location>
        <begin position="22"/>
        <end position="145"/>
    </location>
</feature>
<proteinExistence type="predicted"/>
<keyword evidence="3" id="KW-1185">Reference proteome</keyword>
<protein>
    <recommendedName>
        <fullName evidence="4">Lipoprotein</fullName>
    </recommendedName>
</protein>
<feature type="signal peptide" evidence="1">
    <location>
        <begin position="1"/>
        <end position="21"/>
    </location>
</feature>
<keyword evidence="1" id="KW-0732">Signal</keyword>
<gene>
    <name evidence="2" type="ORF">B7G68_21000</name>
</gene>
<evidence type="ECO:0008006" key="4">
    <source>
        <dbReference type="Google" id="ProtNLM"/>
    </source>
</evidence>
<dbReference type="Proteomes" id="UP000240527">
    <property type="component" value="Chromosome"/>
</dbReference>
<organism evidence="2 3">
    <name type="scientific">Caulobacter segnis</name>
    <dbReference type="NCBI Taxonomy" id="88688"/>
    <lineage>
        <taxon>Bacteria</taxon>
        <taxon>Pseudomonadati</taxon>
        <taxon>Pseudomonadota</taxon>
        <taxon>Alphaproteobacteria</taxon>
        <taxon>Caulobacterales</taxon>
        <taxon>Caulobacteraceae</taxon>
        <taxon>Caulobacter</taxon>
    </lineage>
</organism>
<dbReference type="PROSITE" id="PS51257">
    <property type="entry name" value="PROKAR_LIPOPROTEIN"/>
    <property type="match status" value="1"/>
</dbReference>
<name>A0ABM6TLS1_9CAUL</name>
<accession>A0ABM6TLS1</accession>
<reference evidence="2 3" key="1">
    <citation type="journal article" date="2015" name="Biotechnol. Bioeng.">
        <title>Genome sequence and phenotypic characterization of Caulobacter segnis.</title>
        <authorList>
            <person name="Patel S."/>
            <person name="Fletcher B."/>
            <person name="Scott D.C."/>
            <person name="Ely B."/>
        </authorList>
    </citation>
    <scope>NUCLEOTIDE SEQUENCE [LARGE SCALE GENOMIC DNA]</scope>
    <source>
        <strain evidence="2 3">TK0059</strain>
    </source>
</reference>
<evidence type="ECO:0000313" key="3">
    <source>
        <dbReference type="Proteomes" id="UP000240527"/>
    </source>
</evidence>
<dbReference type="EMBL" id="CP027850">
    <property type="protein sequence ID" value="AVQ04102.1"/>
    <property type="molecule type" value="Genomic_DNA"/>
</dbReference>
<sequence>MRAAAPIIAALLITACGPSPMGSPATQAPPADAPTAVAPDYAGDFDALGTEPFWSVKVRSAGLIVSRPDHQDIATTGTTLEVMGEEALFRARTDGQDFSLRLTPGECSDGMSDRRYDYLAEARIDGLILKGCASRPRDLATQPRP</sequence>
<evidence type="ECO:0000313" key="2">
    <source>
        <dbReference type="EMBL" id="AVQ04102.1"/>
    </source>
</evidence>
<evidence type="ECO:0000256" key="1">
    <source>
        <dbReference type="SAM" id="SignalP"/>
    </source>
</evidence>